<comment type="caution">
    <text evidence="2">The sequence shown here is derived from an EMBL/GenBank/DDBJ whole genome shotgun (WGS) entry which is preliminary data.</text>
</comment>
<accession>A0AAN7B9L6</accession>
<feature type="compositionally biased region" description="Low complexity" evidence="1">
    <location>
        <begin position="298"/>
        <end position="308"/>
    </location>
</feature>
<organism evidence="2 3">
    <name type="scientific">Rhypophila decipiens</name>
    <dbReference type="NCBI Taxonomy" id="261697"/>
    <lineage>
        <taxon>Eukaryota</taxon>
        <taxon>Fungi</taxon>
        <taxon>Dikarya</taxon>
        <taxon>Ascomycota</taxon>
        <taxon>Pezizomycotina</taxon>
        <taxon>Sordariomycetes</taxon>
        <taxon>Sordariomycetidae</taxon>
        <taxon>Sordariales</taxon>
        <taxon>Naviculisporaceae</taxon>
        <taxon>Rhypophila</taxon>
    </lineage>
</organism>
<evidence type="ECO:0000256" key="1">
    <source>
        <dbReference type="SAM" id="MobiDB-lite"/>
    </source>
</evidence>
<dbReference type="Proteomes" id="UP001301769">
    <property type="component" value="Unassembled WGS sequence"/>
</dbReference>
<dbReference type="AlphaFoldDB" id="A0AAN7B9L6"/>
<reference evidence="2" key="2">
    <citation type="submission" date="2023-05" db="EMBL/GenBank/DDBJ databases">
        <authorList>
            <consortium name="Lawrence Berkeley National Laboratory"/>
            <person name="Steindorff A."/>
            <person name="Hensen N."/>
            <person name="Bonometti L."/>
            <person name="Westerberg I."/>
            <person name="Brannstrom I.O."/>
            <person name="Guillou S."/>
            <person name="Cros-Aarteil S."/>
            <person name="Calhoun S."/>
            <person name="Haridas S."/>
            <person name="Kuo A."/>
            <person name="Mondo S."/>
            <person name="Pangilinan J."/>
            <person name="Riley R."/>
            <person name="Labutti K."/>
            <person name="Andreopoulos B."/>
            <person name="Lipzen A."/>
            <person name="Chen C."/>
            <person name="Yanf M."/>
            <person name="Daum C."/>
            <person name="Ng V."/>
            <person name="Clum A."/>
            <person name="Ohm R."/>
            <person name="Martin F."/>
            <person name="Silar P."/>
            <person name="Natvig D."/>
            <person name="Lalanne C."/>
            <person name="Gautier V."/>
            <person name="Ament-Velasquez S.L."/>
            <person name="Kruys A."/>
            <person name="Hutchinson M.I."/>
            <person name="Powell A.J."/>
            <person name="Barry K."/>
            <person name="Miller A.N."/>
            <person name="Grigoriev I.V."/>
            <person name="Debuchy R."/>
            <person name="Gladieux P."/>
            <person name="Thoren M.H."/>
            <person name="Johannesson H."/>
        </authorList>
    </citation>
    <scope>NUCLEOTIDE SEQUENCE</scope>
    <source>
        <strain evidence="2">PSN293</strain>
    </source>
</reference>
<feature type="compositionally biased region" description="Basic and acidic residues" evidence="1">
    <location>
        <begin position="251"/>
        <end position="261"/>
    </location>
</feature>
<keyword evidence="3" id="KW-1185">Reference proteome</keyword>
<feature type="region of interest" description="Disordered" evidence="1">
    <location>
        <begin position="249"/>
        <end position="315"/>
    </location>
</feature>
<sequence>MVGQVRYRSPKFNATTSLDSGSSPLFDGDSPRLVTVDSPGGTGEFRKAELNVRLLSTECKVLTVVLEELRTLYAGRTQVVRGKMSKPDGNTKDDGIRTVLAECDQQLRILAGKLEPFIQLATSSTSNEMTLRARISATWNREDIDIPRQCIQRQVNLVSLLLTALQHQSIMQLGEFINSSPEVQDLLKKSKDDTKSLRTAHEMERSLYYATARSGYAAEGPEAESIIGDEEFTFDPEIINTPAYRRAFQSRQREISSERQYMEPVTPLPPASTSRGKESSPRLSRLFSRTSNKGEFKTSSSSITTGAGTEVGPESMISSTLVEPVSETIMRDDEAGTATTVRNARNKFYEAMALHREILAMKFVDQSYQSVVEQKVQKRNAILEELQRALSLDTGFTVEEDRLVKELKYVFLPQLIGDLQKSSGSISGI</sequence>
<protein>
    <submittedName>
        <fullName evidence="2">Uncharacterized protein</fullName>
    </submittedName>
</protein>
<evidence type="ECO:0000313" key="3">
    <source>
        <dbReference type="Proteomes" id="UP001301769"/>
    </source>
</evidence>
<proteinExistence type="predicted"/>
<name>A0AAN7B9L6_9PEZI</name>
<reference evidence="2" key="1">
    <citation type="journal article" date="2023" name="Mol. Phylogenet. Evol.">
        <title>Genome-scale phylogeny and comparative genomics of the fungal order Sordariales.</title>
        <authorList>
            <person name="Hensen N."/>
            <person name="Bonometti L."/>
            <person name="Westerberg I."/>
            <person name="Brannstrom I.O."/>
            <person name="Guillou S."/>
            <person name="Cros-Aarteil S."/>
            <person name="Calhoun S."/>
            <person name="Haridas S."/>
            <person name="Kuo A."/>
            <person name="Mondo S."/>
            <person name="Pangilinan J."/>
            <person name="Riley R."/>
            <person name="LaButti K."/>
            <person name="Andreopoulos B."/>
            <person name="Lipzen A."/>
            <person name="Chen C."/>
            <person name="Yan M."/>
            <person name="Daum C."/>
            <person name="Ng V."/>
            <person name="Clum A."/>
            <person name="Steindorff A."/>
            <person name="Ohm R.A."/>
            <person name="Martin F."/>
            <person name="Silar P."/>
            <person name="Natvig D.O."/>
            <person name="Lalanne C."/>
            <person name="Gautier V."/>
            <person name="Ament-Velasquez S.L."/>
            <person name="Kruys A."/>
            <person name="Hutchinson M.I."/>
            <person name="Powell A.J."/>
            <person name="Barry K."/>
            <person name="Miller A.N."/>
            <person name="Grigoriev I.V."/>
            <person name="Debuchy R."/>
            <person name="Gladieux P."/>
            <person name="Hiltunen Thoren M."/>
            <person name="Johannesson H."/>
        </authorList>
    </citation>
    <scope>NUCLEOTIDE SEQUENCE</scope>
    <source>
        <strain evidence="2">PSN293</strain>
    </source>
</reference>
<gene>
    <name evidence="2" type="ORF">QBC37DRAFT_458406</name>
</gene>
<evidence type="ECO:0000313" key="2">
    <source>
        <dbReference type="EMBL" id="KAK4215574.1"/>
    </source>
</evidence>
<dbReference type="EMBL" id="MU858078">
    <property type="protein sequence ID" value="KAK4215574.1"/>
    <property type="molecule type" value="Genomic_DNA"/>
</dbReference>